<dbReference type="OrthoDB" id="7696036at2759"/>
<keyword evidence="2" id="KW-1185">Reference proteome</keyword>
<organism evidence="1 2">
    <name type="scientific">Eumeta variegata</name>
    <name type="common">Bagworm moth</name>
    <name type="synonym">Eumeta japonica</name>
    <dbReference type="NCBI Taxonomy" id="151549"/>
    <lineage>
        <taxon>Eukaryota</taxon>
        <taxon>Metazoa</taxon>
        <taxon>Ecdysozoa</taxon>
        <taxon>Arthropoda</taxon>
        <taxon>Hexapoda</taxon>
        <taxon>Insecta</taxon>
        <taxon>Pterygota</taxon>
        <taxon>Neoptera</taxon>
        <taxon>Endopterygota</taxon>
        <taxon>Lepidoptera</taxon>
        <taxon>Glossata</taxon>
        <taxon>Ditrysia</taxon>
        <taxon>Tineoidea</taxon>
        <taxon>Psychidae</taxon>
        <taxon>Oiketicinae</taxon>
        <taxon>Eumeta</taxon>
    </lineage>
</organism>
<dbReference type="AlphaFoldDB" id="A0A4C1Y614"/>
<accession>A0A4C1Y614</accession>
<comment type="caution">
    <text evidence="1">The sequence shown here is derived from an EMBL/GenBank/DDBJ whole genome shotgun (WGS) entry which is preliminary data.</text>
</comment>
<protein>
    <submittedName>
        <fullName evidence="1">Uncharacterized protein</fullName>
    </submittedName>
</protein>
<gene>
    <name evidence="1" type="ORF">EVAR_50256_1</name>
</gene>
<sequence>MYSSAAYVVKKYEIYQISKPQDYFILTVSIATRNKIHDEVCSLWQERWSGAAKGREPFSFFSDIRERARRDFVEPDFTTWHLLLGHSKKCDCG</sequence>
<evidence type="ECO:0000313" key="2">
    <source>
        <dbReference type="Proteomes" id="UP000299102"/>
    </source>
</evidence>
<name>A0A4C1Y614_EUMVA</name>
<reference evidence="1 2" key="1">
    <citation type="journal article" date="2019" name="Commun. Biol.">
        <title>The bagworm genome reveals a unique fibroin gene that provides high tensile strength.</title>
        <authorList>
            <person name="Kono N."/>
            <person name="Nakamura H."/>
            <person name="Ohtoshi R."/>
            <person name="Tomita M."/>
            <person name="Numata K."/>
            <person name="Arakawa K."/>
        </authorList>
    </citation>
    <scope>NUCLEOTIDE SEQUENCE [LARGE SCALE GENOMIC DNA]</scope>
</reference>
<proteinExistence type="predicted"/>
<dbReference type="Proteomes" id="UP000299102">
    <property type="component" value="Unassembled WGS sequence"/>
</dbReference>
<evidence type="ECO:0000313" key="1">
    <source>
        <dbReference type="EMBL" id="GBP71358.1"/>
    </source>
</evidence>
<dbReference type="EMBL" id="BGZK01001105">
    <property type="protein sequence ID" value="GBP71358.1"/>
    <property type="molecule type" value="Genomic_DNA"/>
</dbReference>